<evidence type="ECO:0000313" key="3">
    <source>
        <dbReference type="Proteomes" id="UP001642409"/>
    </source>
</evidence>
<evidence type="ECO:0000256" key="1">
    <source>
        <dbReference type="SAM" id="Phobius"/>
    </source>
</evidence>
<protein>
    <submittedName>
        <fullName evidence="2">Hypothetical_protein</fullName>
    </submittedName>
</protein>
<dbReference type="EMBL" id="CAXDID020000013">
    <property type="protein sequence ID" value="CAL5981367.1"/>
    <property type="molecule type" value="Genomic_DNA"/>
</dbReference>
<name>A0ABP1GX64_9EUKA</name>
<keyword evidence="1" id="KW-1133">Transmembrane helix</keyword>
<dbReference type="Proteomes" id="UP001642409">
    <property type="component" value="Unassembled WGS sequence"/>
</dbReference>
<proteinExistence type="predicted"/>
<sequence>MYYVNMYYLYIVIVMYLAAQTGIIRKQNEKPRNSEIVTNTDYLEESILYRHQLSKRINRANPREQQPERLPKLKNLLKAFKATEKRSINQIMPIRQEGIILKNRSLKPLFSFSHRLNRQNQSLLQAISHLNAYNSMRSKLKI</sequence>
<accession>A0ABP1GX64</accession>
<organism evidence="2 3">
    <name type="scientific">Hexamita inflata</name>
    <dbReference type="NCBI Taxonomy" id="28002"/>
    <lineage>
        <taxon>Eukaryota</taxon>
        <taxon>Metamonada</taxon>
        <taxon>Diplomonadida</taxon>
        <taxon>Hexamitidae</taxon>
        <taxon>Hexamitinae</taxon>
        <taxon>Hexamita</taxon>
    </lineage>
</organism>
<keyword evidence="1" id="KW-0472">Membrane</keyword>
<gene>
    <name evidence="2" type="ORF">HINF_LOCUS6620</name>
</gene>
<keyword evidence="3" id="KW-1185">Reference proteome</keyword>
<keyword evidence="1" id="KW-0812">Transmembrane</keyword>
<reference evidence="2 3" key="1">
    <citation type="submission" date="2024-07" db="EMBL/GenBank/DDBJ databases">
        <authorList>
            <person name="Akdeniz Z."/>
        </authorList>
    </citation>
    <scope>NUCLEOTIDE SEQUENCE [LARGE SCALE GENOMIC DNA]</scope>
</reference>
<feature type="transmembrane region" description="Helical" evidence="1">
    <location>
        <begin position="6"/>
        <end position="24"/>
    </location>
</feature>
<comment type="caution">
    <text evidence="2">The sequence shown here is derived from an EMBL/GenBank/DDBJ whole genome shotgun (WGS) entry which is preliminary data.</text>
</comment>
<evidence type="ECO:0000313" key="2">
    <source>
        <dbReference type="EMBL" id="CAL5981367.1"/>
    </source>
</evidence>